<gene>
    <name evidence="3" type="ORF">CP960_06330</name>
</gene>
<reference evidence="3 4" key="1">
    <citation type="submission" date="2017-09" db="EMBL/GenBank/DDBJ databases">
        <title>Genomics of the genus Arcobacter.</title>
        <authorList>
            <person name="Perez-Cataluna A."/>
            <person name="Figueras M.J."/>
            <person name="Salas-Masso N."/>
        </authorList>
    </citation>
    <scope>NUCLEOTIDE SEQUENCE [LARGE SCALE GENOMIC DNA]</scope>
    <source>
        <strain evidence="3 4">DSM 18005</strain>
    </source>
</reference>
<evidence type="ECO:0000313" key="3">
    <source>
        <dbReference type="EMBL" id="PKI81008.1"/>
    </source>
</evidence>
<dbReference type="PANTHER" id="PTHR36305:SF1">
    <property type="entry name" value="PHOSPHATIDYLGLYCEROPHOSPHATASE A"/>
    <property type="match status" value="1"/>
</dbReference>
<evidence type="ECO:0000256" key="1">
    <source>
        <dbReference type="SAM" id="Phobius"/>
    </source>
</evidence>
<dbReference type="GO" id="GO:0006655">
    <property type="term" value="P:phosphatidylglycerol biosynthetic process"/>
    <property type="evidence" value="ECO:0007669"/>
    <property type="project" value="UniProtKB-UniPathway"/>
</dbReference>
<name>A0A2N1J375_9BACT</name>
<dbReference type="Gene3D" id="1.10.3760.10">
    <property type="entry name" value="PgpA-like"/>
    <property type="match status" value="1"/>
</dbReference>
<dbReference type="PANTHER" id="PTHR36305">
    <property type="entry name" value="PHOSPHATIDYLGLYCEROPHOSPHATASE A"/>
    <property type="match status" value="1"/>
</dbReference>
<dbReference type="InterPro" id="IPR007686">
    <property type="entry name" value="YutG/PgpA"/>
</dbReference>
<protein>
    <submittedName>
        <fullName evidence="3">Phosphatidylglycerophosphatase A</fullName>
    </submittedName>
</protein>
<comment type="caution">
    <text evidence="3">The sequence shown here is derived from an EMBL/GenBank/DDBJ whole genome shotgun (WGS) entry which is preliminary data.</text>
</comment>
<dbReference type="Proteomes" id="UP000233248">
    <property type="component" value="Unassembled WGS sequence"/>
</dbReference>
<accession>A0A2N1J375</accession>
<evidence type="ECO:0000259" key="2">
    <source>
        <dbReference type="Pfam" id="PF04608"/>
    </source>
</evidence>
<dbReference type="InterPro" id="IPR036681">
    <property type="entry name" value="PgpA-like_sf"/>
</dbReference>
<evidence type="ECO:0000313" key="4">
    <source>
        <dbReference type="Proteomes" id="UP000233248"/>
    </source>
</evidence>
<dbReference type="AlphaFoldDB" id="A0A2N1J375"/>
<dbReference type="PIRSF" id="PIRSF006162">
    <property type="entry name" value="PgpA"/>
    <property type="match status" value="1"/>
</dbReference>
<feature type="domain" description="YutG/PgpA" evidence="2">
    <location>
        <begin position="7"/>
        <end position="146"/>
    </location>
</feature>
<dbReference type="OrthoDB" id="9804091at2"/>
<feature type="transmembrane region" description="Helical" evidence="1">
    <location>
        <begin position="34"/>
        <end position="56"/>
    </location>
</feature>
<dbReference type="RefSeq" id="WP_101184575.1">
    <property type="nucleotide sequence ID" value="NZ_CP031218.1"/>
</dbReference>
<keyword evidence="1" id="KW-0812">Transmembrane</keyword>
<sequence length="161" mass="17811">MNLRKFFLTVCFSGLSPKAPGTVGSIVALFLGVLLLQYIHESTLFLLAFLISVIAVKQINKYEEDVKEHDSKEIVIDELAGMWIALSICGITPENIYYLAPIAFIYFRIFDIWKPSIIGRIDENVKGGWGVMGDDIVAGFAAGIAASGTYFLIEKFILPTI</sequence>
<dbReference type="Pfam" id="PF04608">
    <property type="entry name" value="PgpA"/>
    <property type="match status" value="1"/>
</dbReference>
<proteinExistence type="predicted"/>
<organism evidence="3 4">
    <name type="scientific">Malaciobacter halophilus</name>
    <dbReference type="NCBI Taxonomy" id="197482"/>
    <lineage>
        <taxon>Bacteria</taxon>
        <taxon>Pseudomonadati</taxon>
        <taxon>Campylobacterota</taxon>
        <taxon>Epsilonproteobacteria</taxon>
        <taxon>Campylobacterales</taxon>
        <taxon>Arcobacteraceae</taxon>
        <taxon>Malaciobacter</taxon>
    </lineage>
</organism>
<keyword evidence="1" id="KW-1133">Transmembrane helix</keyword>
<dbReference type="InterPro" id="IPR026037">
    <property type="entry name" value="PgpA"/>
</dbReference>
<keyword evidence="4" id="KW-1185">Reference proteome</keyword>
<dbReference type="SUPFAM" id="SSF101307">
    <property type="entry name" value="YutG-like"/>
    <property type="match status" value="1"/>
</dbReference>
<dbReference type="EMBL" id="NXIF01000024">
    <property type="protein sequence ID" value="PKI81008.1"/>
    <property type="molecule type" value="Genomic_DNA"/>
</dbReference>
<dbReference type="UniPathway" id="UPA00084">
    <property type="reaction ID" value="UER00504"/>
</dbReference>
<dbReference type="GO" id="GO:0008962">
    <property type="term" value="F:phosphatidylglycerophosphatase activity"/>
    <property type="evidence" value="ECO:0007669"/>
    <property type="project" value="InterPro"/>
</dbReference>
<keyword evidence="1" id="KW-0472">Membrane</keyword>
<dbReference type="CDD" id="cd06971">
    <property type="entry name" value="PgpA"/>
    <property type="match status" value="1"/>
</dbReference>